<name>A0A9W9VMU5_9EURO</name>
<evidence type="ECO:0000256" key="1">
    <source>
        <dbReference type="SAM" id="MobiDB-lite"/>
    </source>
</evidence>
<dbReference type="EMBL" id="JAPZBU010000009">
    <property type="protein sequence ID" value="KAJ5386004.1"/>
    <property type="molecule type" value="Genomic_DNA"/>
</dbReference>
<dbReference type="InterPro" id="IPR008816">
    <property type="entry name" value="Gly_zipper_2TM_dom"/>
</dbReference>
<reference evidence="3" key="1">
    <citation type="submission" date="2022-12" db="EMBL/GenBank/DDBJ databases">
        <authorList>
            <person name="Petersen C."/>
        </authorList>
    </citation>
    <scope>NUCLEOTIDE SEQUENCE</scope>
    <source>
        <strain evidence="3">IBT 29677</strain>
    </source>
</reference>
<dbReference type="GO" id="GO:0019867">
    <property type="term" value="C:outer membrane"/>
    <property type="evidence" value="ECO:0007669"/>
    <property type="project" value="InterPro"/>
</dbReference>
<evidence type="ECO:0000313" key="4">
    <source>
        <dbReference type="Proteomes" id="UP001147747"/>
    </source>
</evidence>
<dbReference type="Pfam" id="PF05433">
    <property type="entry name" value="Rick_17kDa_Anti"/>
    <property type="match status" value="1"/>
</dbReference>
<proteinExistence type="predicted"/>
<evidence type="ECO:0000313" key="3">
    <source>
        <dbReference type="EMBL" id="KAJ5386004.1"/>
    </source>
</evidence>
<feature type="compositionally biased region" description="Polar residues" evidence="1">
    <location>
        <begin position="36"/>
        <end position="49"/>
    </location>
</feature>
<feature type="region of interest" description="Disordered" evidence="1">
    <location>
        <begin position="1"/>
        <end position="78"/>
    </location>
</feature>
<keyword evidence="4" id="KW-1185">Reference proteome</keyword>
<reference evidence="3" key="2">
    <citation type="journal article" date="2023" name="IMA Fungus">
        <title>Comparative genomic study of the Penicillium genus elucidates a diverse pangenome and 15 lateral gene transfer events.</title>
        <authorList>
            <person name="Petersen C."/>
            <person name="Sorensen T."/>
            <person name="Nielsen M.R."/>
            <person name="Sondergaard T.E."/>
            <person name="Sorensen J.L."/>
            <person name="Fitzpatrick D.A."/>
            <person name="Frisvad J.C."/>
            <person name="Nielsen K.L."/>
        </authorList>
    </citation>
    <scope>NUCLEOTIDE SEQUENCE</scope>
    <source>
        <strain evidence="3">IBT 29677</strain>
    </source>
</reference>
<feature type="compositionally biased region" description="Polar residues" evidence="1">
    <location>
        <begin position="9"/>
        <end position="27"/>
    </location>
</feature>
<protein>
    <recommendedName>
        <fullName evidence="2">Glycine zipper 2TM domain-containing protein</fullName>
    </recommendedName>
</protein>
<dbReference type="GeneID" id="81372162"/>
<accession>A0A9W9VMU5</accession>
<feature type="domain" description="Glycine zipper 2TM" evidence="2">
    <location>
        <begin position="78"/>
        <end position="109"/>
    </location>
</feature>
<gene>
    <name evidence="3" type="ORF">N7509_008545</name>
</gene>
<dbReference type="RefSeq" id="XP_056483802.1">
    <property type="nucleotide sequence ID" value="XM_056633182.1"/>
</dbReference>
<dbReference type="PANTHER" id="PTHR37014">
    <property type="entry name" value="EXPRESSION LETHALITY PROTEIN HEL10, PUTATIVE (AFU_ORTHOLOGUE AFUA_1G06580)-RELATED"/>
    <property type="match status" value="1"/>
</dbReference>
<dbReference type="AlphaFoldDB" id="A0A9W9VMU5"/>
<organism evidence="3 4">
    <name type="scientific">Penicillium cosmopolitanum</name>
    <dbReference type="NCBI Taxonomy" id="1131564"/>
    <lineage>
        <taxon>Eukaryota</taxon>
        <taxon>Fungi</taxon>
        <taxon>Dikarya</taxon>
        <taxon>Ascomycota</taxon>
        <taxon>Pezizomycotina</taxon>
        <taxon>Eurotiomycetes</taxon>
        <taxon>Eurotiomycetidae</taxon>
        <taxon>Eurotiales</taxon>
        <taxon>Aspergillaceae</taxon>
        <taxon>Penicillium</taxon>
    </lineage>
</organism>
<sequence length="117" mass="12082">MPPPPYTEQGYTQGDQYTLPQQNTNPGYDQKYESAANMSQGHATPQSQYAPEGANASYYNGEPVLDPNDPNGEKGLGSTVVGGAAGGYMGHKMGGGWSTAAGAAIGAVAMNVLSHKM</sequence>
<dbReference type="OrthoDB" id="4369925at2759"/>
<evidence type="ECO:0000259" key="2">
    <source>
        <dbReference type="Pfam" id="PF05433"/>
    </source>
</evidence>
<dbReference type="PANTHER" id="PTHR37014:SF10">
    <property type="entry name" value="RICH PROTEIN MS8, PUTATIVE (AFU_ORTHOLOGUE AFUA_7G05650)-RELATED"/>
    <property type="match status" value="1"/>
</dbReference>
<comment type="caution">
    <text evidence="3">The sequence shown here is derived from an EMBL/GenBank/DDBJ whole genome shotgun (WGS) entry which is preliminary data.</text>
</comment>
<dbReference type="Proteomes" id="UP001147747">
    <property type="component" value="Unassembled WGS sequence"/>
</dbReference>